<dbReference type="PANTHER" id="PTHR30572">
    <property type="entry name" value="MEMBRANE COMPONENT OF TRANSPORTER-RELATED"/>
    <property type="match status" value="1"/>
</dbReference>
<comment type="similarity">
    <text evidence="6">Belongs to the ABC-4 integral membrane protein family.</text>
</comment>
<dbReference type="InterPro" id="IPR050250">
    <property type="entry name" value="Macrolide_Exporter_MacB"/>
</dbReference>
<dbReference type="InterPro" id="IPR003838">
    <property type="entry name" value="ABC3_permease_C"/>
</dbReference>
<evidence type="ECO:0000256" key="6">
    <source>
        <dbReference type="ARBA" id="ARBA00038076"/>
    </source>
</evidence>
<protein>
    <recommendedName>
        <fullName evidence="7">ABC3 transporter permease C-terminal domain-containing protein</fullName>
    </recommendedName>
</protein>
<evidence type="ECO:0000256" key="5">
    <source>
        <dbReference type="ARBA" id="ARBA00023136"/>
    </source>
</evidence>
<keyword evidence="5" id="KW-0472">Membrane</keyword>
<dbReference type="OrthoDB" id="9780560at2"/>
<dbReference type="Pfam" id="PF02687">
    <property type="entry name" value="FtsX"/>
    <property type="match status" value="1"/>
</dbReference>
<dbReference type="AlphaFoldDB" id="A0A402D4W8"/>
<evidence type="ECO:0000259" key="7">
    <source>
        <dbReference type="Pfam" id="PF02687"/>
    </source>
</evidence>
<dbReference type="KEGG" id="ccot:CCAX7_40120"/>
<sequence length="226" mass="24485">MSDPTPAAPRNGHAPVPAAAISKPVNKKQINLPWRKAVEIAMNSLKIRFWRSLITAGGIFLSIAFLCFSLATLWLQQKPTDPDLMADYHQAVYRQIWLVVMSVLVCITGITNSMLMSVAERFREIGTMKCLGALDSLIVRLFLIEAMFMGVVSSFGGWVLGVLTVALVRWATLGWAVGVGAVTPLIIGKLFFWCIGSGAFLTVIAALLPSVRAAQMPPAAALRSDV</sequence>
<dbReference type="Proteomes" id="UP000287394">
    <property type="component" value="Chromosome"/>
</dbReference>
<evidence type="ECO:0000256" key="3">
    <source>
        <dbReference type="ARBA" id="ARBA00022692"/>
    </source>
</evidence>
<dbReference type="PANTHER" id="PTHR30572:SF4">
    <property type="entry name" value="ABC TRANSPORTER PERMEASE YTRF"/>
    <property type="match status" value="1"/>
</dbReference>
<dbReference type="RefSeq" id="WP_119324531.1">
    <property type="nucleotide sequence ID" value="NZ_AP025739.1"/>
</dbReference>
<evidence type="ECO:0000313" key="9">
    <source>
        <dbReference type="Proteomes" id="UP000287394"/>
    </source>
</evidence>
<reference evidence="8 9" key="1">
    <citation type="journal article" date="2019" name="Int. J. Syst. Evol. Microbiol.">
        <title>Capsulimonas corticalis gen. nov., sp. nov., an aerobic capsulated bacterium, of a novel bacterial order, Capsulimonadales ord. nov., of the class Armatimonadia of the phylum Armatimonadetes.</title>
        <authorList>
            <person name="Li J."/>
            <person name="Kudo C."/>
            <person name="Tonouchi A."/>
        </authorList>
    </citation>
    <scope>NUCLEOTIDE SEQUENCE [LARGE SCALE GENOMIC DNA]</scope>
    <source>
        <strain evidence="8 9">AX-7</strain>
    </source>
</reference>
<keyword evidence="2" id="KW-1003">Cell membrane</keyword>
<proteinExistence type="inferred from homology"/>
<gene>
    <name evidence="8" type="ORF">CCAX7_40120</name>
</gene>
<evidence type="ECO:0000313" key="8">
    <source>
        <dbReference type="EMBL" id="BDI31961.1"/>
    </source>
</evidence>
<dbReference type="GO" id="GO:0022857">
    <property type="term" value="F:transmembrane transporter activity"/>
    <property type="evidence" value="ECO:0007669"/>
    <property type="project" value="TreeGrafter"/>
</dbReference>
<accession>A0A402D4W8</accession>
<keyword evidence="4" id="KW-1133">Transmembrane helix</keyword>
<feature type="domain" description="ABC3 transporter permease C-terminal" evidence="7">
    <location>
        <begin position="98"/>
        <end position="218"/>
    </location>
</feature>
<comment type="subcellular location">
    <subcellularLocation>
        <location evidence="1">Cell membrane</location>
        <topology evidence="1">Multi-pass membrane protein</topology>
    </subcellularLocation>
</comment>
<organism evidence="8 9">
    <name type="scientific">Capsulimonas corticalis</name>
    <dbReference type="NCBI Taxonomy" id="2219043"/>
    <lineage>
        <taxon>Bacteria</taxon>
        <taxon>Bacillati</taxon>
        <taxon>Armatimonadota</taxon>
        <taxon>Armatimonadia</taxon>
        <taxon>Capsulimonadales</taxon>
        <taxon>Capsulimonadaceae</taxon>
        <taxon>Capsulimonas</taxon>
    </lineage>
</organism>
<dbReference type="EMBL" id="AP025739">
    <property type="protein sequence ID" value="BDI31961.1"/>
    <property type="molecule type" value="Genomic_DNA"/>
</dbReference>
<name>A0A402D4W8_9BACT</name>
<evidence type="ECO:0000256" key="4">
    <source>
        <dbReference type="ARBA" id="ARBA00022989"/>
    </source>
</evidence>
<dbReference type="GO" id="GO:0005886">
    <property type="term" value="C:plasma membrane"/>
    <property type="evidence" value="ECO:0007669"/>
    <property type="project" value="UniProtKB-SubCell"/>
</dbReference>
<keyword evidence="3" id="KW-0812">Transmembrane</keyword>
<keyword evidence="9" id="KW-1185">Reference proteome</keyword>
<evidence type="ECO:0000256" key="2">
    <source>
        <dbReference type="ARBA" id="ARBA00022475"/>
    </source>
</evidence>
<evidence type="ECO:0000256" key="1">
    <source>
        <dbReference type="ARBA" id="ARBA00004651"/>
    </source>
</evidence>